<sequence length="131" mass="13831">MNLDELRATVAQLPAGVLAEMRADMRTPIDTDIRESSVGMIAVSVFAAFLELLAWVVAAAADFQPMSAPIFLTFVVPVLAGALGVLLSLIYIFFSMMEVDWVGALAAAVGACLCLGVVLTSLHFTGLITLL</sequence>
<name>A0A1H6E1L3_9PSEU</name>
<evidence type="ECO:0000256" key="1">
    <source>
        <dbReference type="SAM" id="Phobius"/>
    </source>
</evidence>
<accession>A0A1H6E1L3</accession>
<dbReference type="AlphaFoldDB" id="A0A1H6E1L3"/>
<feature type="transmembrane region" description="Helical" evidence="1">
    <location>
        <begin position="38"/>
        <end position="58"/>
    </location>
</feature>
<protein>
    <submittedName>
        <fullName evidence="2">Uncharacterized protein</fullName>
    </submittedName>
</protein>
<evidence type="ECO:0000313" key="4">
    <source>
        <dbReference type="Proteomes" id="UP000199690"/>
    </source>
</evidence>
<reference evidence="2" key="2">
    <citation type="submission" date="2016-10" db="EMBL/GenBank/DDBJ databases">
        <authorList>
            <person name="de Groot N.N."/>
        </authorList>
    </citation>
    <scope>NUCLEOTIDE SEQUENCE [LARGE SCALE GENOMIC DNA]</scope>
    <source>
        <strain evidence="2">ATCC 20501</strain>
    </source>
</reference>
<keyword evidence="1" id="KW-1133">Transmembrane helix</keyword>
<dbReference type="EMBL" id="FOME01000007">
    <property type="protein sequence ID" value="SFD94077.1"/>
    <property type="molecule type" value="Genomic_DNA"/>
</dbReference>
<feature type="transmembrane region" description="Helical" evidence="1">
    <location>
        <begin position="70"/>
        <end position="94"/>
    </location>
</feature>
<dbReference type="Proteomes" id="UP000236729">
    <property type="component" value="Unassembled WGS sequence"/>
</dbReference>
<keyword evidence="1" id="KW-0812">Transmembrane</keyword>
<evidence type="ECO:0000313" key="3">
    <source>
        <dbReference type="EMBL" id="SFD94077.1"/>
    </source>
</evidence>
<evidence type="ECO:0000313" key="2">
    <source>
        <dbReference type="EMBL" id="SEG90825.1"/>
    </source>
</evidence>
<evidence type="ECO:0000313" key="5">
    <source>
        <dbReference type="Proteomes" id="UP000236729"/>
    </source>
</evidence>
<gene>
    <name evidence="2" type="ORF">SAMN02982929_05320</name>
    <name evidence="3" type="ORF">SAMN05216506_107296</name>
</gene>
<proteinExistence type="predicted"/>
<keyword evidence="4" id="KW-1185">Reference proteome</keyword>
<reference evidence="4 5" key="1">
    <citation type="submission" date="2016-10" db="EMBL/GenBank/DDBJ databases">
        <authorList>
            <person name="Varghese N."/>
            <person name="Submissions S."/>
        </authorList>
    </citation>
    <scope>NUCLEOTIDE SEQUENCE [LARGE SCALE GENOMIC DNA]</scope>
    <source>
        <strain evidence="5">ATCC 20501</strain>
        <strain evidence="3 4">CGMCC 4.3529</strain>
    </source>
</reference>
<accession>A0A1I1WG10</accession>
<organism evidence="2 5">
    <name type="scientific">Saccharopolyspora kobensis</name>
    <dbReference type="NCBI Taxonomy" id="146035"/>
    <lineage>
        <taxon>Bacteria</taxon>
        <taxon>Bacillati</taxon>
        <taxon>Actinomycetota</taxon>
        <taxon>Actinomycetes</taxon>
        <taxon>Pseudonocardiales</taxon>
        <taxon>Pseudonocardiaceae</taxon>
        <taxon>Saccharopolyspora</taxon>
    </lineage>
</organism>
<keyword evidence="1" id="KW-0472">Membrane</keyword>
<feature type="transmembrane region" description="Helical" evidence="1">
    <location>
        <begin position="101"/>
        <end position="124"/>
    </location>
</feature>
<dbReference type="Proteomes" id="UP000199690">
    <property type="component" value="Unassembled WGS sequence"/>
</dbReference>
<dbReference type="EMBL" id="FNVB01000008">
    <property type="protein sequence ID" value="SEG90825.1"/>
    <property type="molecule type" value="Genomic_DNA"/>
</dbReference>